<keyword evidence="2 16" id="KW-0732">Signal</keyword>
<keyword evidence="9" id="KW-0325">Glycoprotein</keyword>
<dbReference type="GeneID" id="100368632"/>
<keyword evidence="5" id="KW-0130">Cell adhesion</keyword>
<dbReference type="Proteomes" id="UP000694865">
    <property type="component" value="Unplaced"/>
</dbReference>
<proteinExistence type="inferred from homology"/>
<evidence type="ECO:0000256" key="16">
    <source>
        <dbReference type="SAM" id="SignalP"/>
    </source>
</evidence>
<keyword evidence="1 15" id="KW-0812">Transmembrane</keyword>
<evidence type="ECO:0000313" key="18">
    <source>
        <dbReference type="Proteomes" id="UP000694865"/>
    </source>
</evidence>
<keyword evidence="6 15" id="KW-1133">Transmembrane helix</keyword>
<dbReference type="RefSeq" id="XP_006818111.1">
    <property type="nucleotide sequence ID" value="XM_006818048.1"/>
</dbReference>
<dbReference type="InterPro" id="IPR002126">
    <property type="entry name" value="Cadherin-like_dom"/>
</dbReference>
<evidence type="ECO:0000256" key="13">
    <source>
        <dbReference type="PROSITE-ProRule" id="PRU00043"/>
    </source>
</evidence>
<evidence type="ECO:0000256" key="4">
    <source>
        <dbReference type="ARBA" id="ARBA00022837"/>
    </source>
</evidence>
<evidence type="ECO:0000256" key="2">
    <source>
        <dbReference type="ARBA" id="ARBA00022729"/>
    </source>
</evidence>
<evidence type="ECO:0000256" key="12">
    <source>
        <dbReference type="ARBA" id="ARBA00046288"/>
    </source>
</evidence>
<feature type="transmembrane region" description="Helical" evidence="15">
    <location>
        <begin position="692"/>
        <end position="713"/>
    </location>
</feature>
<dbReference type="SUPFAM" id="SSF49899">
    <property type="entry name" value="Concanavalin A-like lectins/glucanases"/>
    <property type="match status" value="1"/>
</dbReference>
<dbReference type="SUPFAM" id="SSF49313">
    <property type="entry name" value="Cadherin-like"/>
    <property type="match status" value="1"/>
</dbReference>
<evidence type="ECO:0000256" key="15">
    <source>
        <dbReference type="SAM" id="Phobius"/>
    </source>
</evidence>
<dbReference type="Gene3D" id="2.60.40.60">
    <property type="entry name" value="Cadherins"/>
    <property type="match status" value="1"/>
</dbReference>
<dbReference type="Pfam" id="PF13385">
    <property type="entry name" value="Laminin_G_3"/>
    <property type="match status" value="1"/>
</dbReference>
<dbReference type="PROSITE" id="PS50268">
    <property type="entry name" value="CADHERIN_2"/>
    <property type="match status" value="1"/>
</dbReference>
<keyword evidence="7" id="KW-0770">Synapse</keyword>
<comment type="subcellular location">
    <subcellularLocation>
        <location evidence="12">Endomembrane system</location>
        <topology evidence="12">Single-pass type I membrane protein</topology>
    </subcellularLocation>
    <subcellularLocation>
        <location evidence="10">Synapse</location>
    </subcellularLocation>
</comment>
<name>A0ABM0MDM0_SACKO</name>
<evidence type="ECO:0000256" key="1">
    <source>
        <dbReference type="ARBA" id="ARBA00022692"/>
    </source>
</evidence>
<evidence type="ECO:0000256" key="5">
    <source>
        <dbReference type="ARBA" id="ARBA00022889"/>
    </source>
</evidence>
<evidence type="ECO:0000256" key="9">
    <source>
        <dbReference type="ARBA" id="ARBA00023180"/>
    </source>
</evidence>
<dbReference type="InterPro" id="IPR045588">
    <property type="entry name" value="CLSTN_C"/>
</dbReference>
<feature type="chain" id="PRO_5045745227" evidence="16">
    <location>
        <begin position="26"/>
        <end position="804"/>
    </location>
</feature>
<dbReference type="PANTHER" id="PTHR14139">
    <property type="entry name" value="CALSYNTENIN"/>
    <property type="match status" value="1"/>
</dbReference>
<feature type="domain" description="Cadherin" evidence="17">
    <location>
        <begin position="37"/>
        <end position="158"/>
    </location>
</feature>
<organism evidence="18 19">
    <name type="scientific">Saccoglossus kowalevskii</name>
    <name type="common">Acorn worm</name>
    <dbReference type="NCBI Taxonomy" id="10224"/>
    <lineage>
        <taxon>Eukaryota</taxon>
        <taxon>Metazoa</taxon>
        <taxon>Hemichordata</taxon>
        <taxon>Enteropneusta</taxon>
        <taxon>Harrimaniidae</taxon>
        <taxon>Saccoglossus</taxon>
    </lineage>
</organism>
<protein>
    <submittedName>
        <fullName evidence="19">Calsyntenin-1-like</fullName>
    </submittedName>
</protein>
<dbReference type="Gene3D" id="2.60.120.200">
    <property type="match status" value="1"/>
</dbReference>
<evidence type="ECO:0000256" key="8">
    <source>
        <dbReference type="ARBA" id="ARBA00023136"/>
    </source>
</evidence>
<feature type="signal peptide" evidence="16">
    <location>
        <begin position="1"/>
        <end position="25"/>
    </location>
</feature>
<dbReference type="CDD" id="cd11304">
    <property type="entry name" value="Cadherin_repeat"/>
    <property type="match status" value="1"/>
</dbReference>
<evidence type="ECO:0000259" key="17">
    <source>
        <dbReference type="PROSITE" id="PS50268"/>
    </source>
</evidence>
<dbReference type="Pfam" id="PF19699">
    <property type="entry name" value="CLSTN_C"/>
    <property type="match status" value="1"/>
</dbReference>
<keyword evidence="3" id="KW-0677">Repeat</keyword>
<dbReference type="InterPro" id="IPR013320">
    <property type="entry name" value="ConA-like_dom_sf"/>
</dbReference>
<sequence>MLFSLRRIYGFAVVLIFLRIGSVLSENEQNKHKPWFDEEFYHGELNENERLVQLHPSLVAFDSDDGAAGQICNYVIKDDGIPFTIEVDKNTGEGFLRATEPADCEKQRDYTFDVQAEDCGETPRLSHKNTEPLSYDMATNYILAVTAYDCGGKKSPSVLVTILVSKICTPGWQGIPKRIEYEPGSGRASAAGSIELLPTPGLGHAWTEDLSSDEGYESDQIYEFDGEMSAVLVPDNIVPANLTDHFTISTWMKHGPNYGEGKETILCSSDKSGLNRHHYSLYIHNCRLVFLLRRDFGNLETFRPAEFRWKLDKVCDKEWHHYVLNVDFPKVTLYVDGDSFEPHHVTEDWPLHKSNFATQLTVGAAWEGADGEFVHHLKGYLAGLTMRPGSTESEHVITCLNGCKESLEFHDFDLLELGEEATFDSTQSELTLKGQLIGDNFQRLMQHISYVNSRQFPTPGKRAITLKTKAICDGVEIPISNIDAYVMVLQPPEPTITVTCSEHHAHKESDFLEGIKLFGDVHIVSTIEDEEDEDEEMATEAVNIAHNLDSCSMQVNPPLNTKTERITLPDEELKKLHLDKYNSTQGVVIRGVDSIANYEDILRKVVYINTDPSQYYERSFKLSCSELNGRYTSNLVEVQVNILHSSFPGPKVNNDKASEHVVSFKHNNIGKQEINKEPGLQNKESASKTGTAMTFVIVSCVGFLVFMIVLGIFRIRAAHRRAQVGDDRQEMAWDDSSLTITVNPMQQTLEYDDQEFQAVGDSDSSDDDDDDDDSSCHDDLDSSEDEGEPSKEHQLEWDDSTLTY</sequence>
<evidence type="ECO:0000256" key="7">
    <source>
        <dbReference type="ARBA" id="ARBA00023018"/>
    </source>
</evidence>
<dbReference type="PANTHER" id="PTHR14139:SF2">
    <property type="entry name" value="CALSYNTENIN-1"/>
    <property type="match status" value="1"/>
</dbReference>
<keyword evidence="8 15" id="KW-0472">Membrane</keyword>
<reference evidence="19" key="1">
    <citation type="submission" date="2025-08" db="UniProtKB">
        <authorList>
            <consortium name="RefSeq"/>
        </authorList>
    </citation>
    <scope>IDENTIFICATION</scope>
    <source>
        <tissue evidence="19">Testes</tissue>
    </source>
</reference>
<dbReference type="InterPro" id="IPR015919">
    <property type="entry name" value="Cadherin-like_sf"/>
</dbReference>
<evidence type="ECO:0000256" key="6">
    <source>
        <dbReference type="ARBA" id="ARBA00022989"/>
    </source>
</evidence>
<comment type="similarity">
    <text evidence="11">Belongs to the calsyntenin family.</text>
</comment>
<evidence type="ECO:0000256" key="3">
    <source>
        <dbReference type="ARBA" id="ARBA00022737"/>
    </source>
</evidence>
<feature type="region of interest" description="Disordered" evidence="14">
    <location>
        <begin position="757"/>
        <end position="804"/>
    </location>
</feature>
<feature type="compositionally biased region" description="Acidic residues" evidence="14">
    <location>
        <begin position="763"/>
        <end position="773"/>
    </location>
</feature>
<evidence type="ECO:0000313" key="19">
    <source>
        <dbReference type="RefSeq" id="XP_006818111.1"/>
    </source>
</evidence>
<evidence type="ECO:0000256" key="14">
    <source>
        <dbReference type="SAM" id="MobiDB-lite"/>
    </source>
</evidence>
<keyword evidence="18" id="KW-1185">Reference proteome</keyword>
<keyword evidence="4 13" id="KW-0106">Calcium</keyword>
<gene>
    <name evidence="19" type="primary">LOC100368632</name>
</gene>
<accession>A0ABM0MDM0</accession>
<evidence type="ECO:0000256" key="11">
    <source>
        <dbReference type="ARBA" id="ARBA00035015"/>
    </source>
</evidence>
<evidence type="ECO:0000256" key="10">
    <source>
        <dbReference type="ARBA" id="ARBA00034103"/>
    </source>
</evidence>